<name>A0ABT1EBU3_9FIRM</name>
<keyword evidence="6" id="KW-1185">Reference proteome</keyword>
<keyword evidence="3" id="KW-0804">Transcription</keyword>
<evidence type="ECO:0000256" key="3">
    <source>
        <dbReference type="ARBA" id="ARBA00023163"/>
    </source>
</evidence>
<dbReference type="SUPFAM" id="SSF46785">
    <property type="entry name" value="Winged helix' DNA-binding domain"/>
    <property type="match status" value="1"/>
</dbReference>
<feature type="domain" description="HTH hxlR-type" evidence="4">
    <location>
        <begin position="8"/>
        <end position="104"/>
    </location>
</feature>
<protein>
    <submittedName>
        <fullName evidence="5">Helix-turn-helix transcriptional regulator</fullName>
    </submittedName>
</protein>
<dbReference type="EMBL" id="JAMZFW010000022">
    <property type="protein sequence ID" value="MCP1103304.1"/>
    <property type="molecule type" value="Genomic_DNA"/>
</dbReference>
<dbReference type="Gene3D" id="1.10.10.10">
    <property type="entry name" value="Winged helix-like DNA-binding domain superfamily/Winged helix DNA-binding domain"/>
    <property type="match status" value="1"/>
</dbReference>
<dbReference type="Pfam" id="PF01638">
    <property type="entry name" value="HxlR"/>
    <property type="match status" value="1"/>
</dbReference>
<proteinExistence type="predicted"/>
<dbReference type="RefSeq" id="WP_262067077.1">
    <property type="nucleotide sequence ID" value="NZ_JAMXOD010000022.1"/>
</dbReference>
<dbReference type="PANTHER" id="PTHR33204">
    <property type="entry name" value="TRANSCRIPTIONAL REGULATOR, MARR FAMILY"/>
    <property type="match status" value="1"/>
</dbReference>
<evidence type="ECO:0000256" key="1">
    <source>
        <dbReference type="ARBA" id="ARBA00023015"/>
    </source>
</evidence>
<dbReference type="CDD" id="cd00090">
    <property type="entry name" value="HTH_ARSR"/>
    <property type="match status" value="1"/>
</dbReference>
<evidence type="ECO:0000256" key="2">
    <source>
        <dbReference type="ARBA" id="ARBA00023125"/>
    </source>
</evidence>
<sequence length="104" mass="12449">MEQTQMDCPIELTVQLIGNKWKPIIIHHLLEGKKRFNELKRLLPNISQKILTDNLRALEEDGIITRTVYPEVPVRVEYELTDIGRRLYKVIDEMRDWGEEYRKD</sequence>
<evidence type="ECO:0000259" key="4">
    <source>
        <dbReference type="PROSITE" id="PS51118"/>
    </source>
</evidence>
<dbReference type="PROSITE" id="PS51118">
    <property type="entry name" value="HTH_HXLR"/>
    <property type="match status" value="1"/>
</dbReference>
<accession>A0ABT1EBU3</accession>
<evidence type="ECO:0000313" key="5">
    <source>
        <dbReference type="EMBL" id="MCP1103304.1"/>
    </source>
</evidence>
<gene>
    <name evidence="5" type="ORF">NK125_12905</name>
</gene>
<reference evidence="5 6" key="1">
    <citation type="journal article" date="2022" name="Genome Biol. Evol.">
        <title>Host diet, physiology and behaviors set the stage for Lachnospiraceae cladogenesis.</title>
        <authorList>
            <person name="Vera-Ponce De Leon A."/>
            <person name="Schneider M."/>
            <person name="Jahnes B.C."/>
            <person name="Sadowski V."/>
            <person name="Camuy-Velez L.A."/>
            <person name="Duan J."/>
            <person name="Sabree Z.L."/>
        </authorList>
    </citation>
    <scope>NUCLEOTIDE SEQUENCE [LARGE SCALE GENOMIC DNA]</scope>
    <source>
        <strain evidence="5 6">PAL113</strain>
    </source>
</reference>
<dbReference type="InterPro" id="IPR036390">
    <property type="entry name" value="WH_DNA-bd_sf"/>
</dbReference>
<dbReference type="InterPro" id="IPR002577">
    <property type="entry name" value="HTH_HxlR"/>
</dbReference>
<comment type="caution">
    <text evidence="5">The sequence shown here is derived from an EMBL/GenBank/DDBJ whole genome shotgun (WGS) entry which is preliminary data.</text>
</comment>
<keyword evidence="2" id="KW-0238">DNA-binding</keyword>
<keyword evidence="1" id="KW-0805">Transcription regulation</keyword>
<dbReference type="PANTHER" id="PTHR33204:SF37">
    <property type="entry name" value="HTH-TYPE TRANSCRIPTIONAL REGULATOR YODB"/>
    <property type="match status" value="1"/>
</dbReference>
<dbReference type="Proteomes" id="UP001523566">
    <property type="component" value="Unassembled WGS sequence"/>
</dbReference>
<evidence type="ECO:0000313" key="6">
    <source>
        <dbReference type="Proteomes" id="UP001523566"/>
    </source>
</evidence>
<organism evidence="5 6">
    <name type="scientific">Aequitasia blattaphilus</name>
    <dbReference type="NCBI Taxonomy" id="2949332"/>
    <lineage>
        <taxon>Bacteria</taxon>
        <taxon>Bacillati</taxon>
        <taxon>Bacillota</taxon>
        <taxon>Clostridia</taxon>
        <taxon>Lachnospirales</taxon>
        <taxon>Lachnospiraceae</taxon>
        <taxon>Aequitasia</taxon>
    </lineage>
</organism>
<dbReference type="InterPro" id="IPR036388">
    <property type="entry name" value="WH-like_DNA-bd_sf"/>
</dbReference>
<dbReference type="InterPro" id="IPR011991">
    <property type="entry name" value="ArsR-like_HTH"/>
</dbReference>